<dbReference type="GO" id="GO:0003677">
    <property type="term" value="F:DNA binding"/>
    <property type="evidence" value="ECO:0007669"/>
    <property type="project" value="InterPro"/>
</dbReference>
<gene>
    <name evidence="3" type="ORF">J3U88_01250</name>
</gene>
<dbReference type="InterPro" id="IPR001387">
    <property type="entry name" value="Cro/C1-type_HTH"/>
</dbReference>
<feature type="domain" description="HTH cro/C1-type" evidence="2">
    <location>
        <begin position="16"/>
        <end position="68"/>
    </location>
</feature>
<protein>
    <submittedName>
        <fullName evidence="3">ImmA/IrrE family metallo-endopeptidase</fullName>
    </submittedName>
</protein>
<dbReference type="CDD" id="cd00093">
    <property type="entry name" value="HTH_XRE"/>
    <property type="match status" value="1"/>
</dbReference>
<accession>A0A8J7Q2J8</accession>
<comment type="similarity">
    <text evidence="1">Belongs to the short-chain fatty acyl-CoA assimilation regulator (ScfR) family.</text>
</comment>
<dbReference type="PANTHER" id="PTHR43236:SF2">
    <property type="entry name" value="BLL0069 PROTEIN"/>
    <property type="match status" value="1"/>
</dbReference>
<dbReference type="Gene3D" id="1.10.260.40">
    <property type="entry name" value="lambda repressor-like DNA-binding domains"/>
    <property type="match status" value="1"/>
</dbReference>
<dbReference type="PANTHER" id="PTHR43236">
    <property type="entry name" value="ANTITOXIN HIGA1"/>
    <property type="match status" value="1"/>
</dbReference>
<dbReference type="InterPro" id="IPR010359">
    <property type="entry name" value="IrrE_HExxH"/>
</dbReference>
<reference evidence="3" key="1">
    <citation type="submission" date="2021-03" db="EMBL/GenBank/DDBJ databases">
        <authorList>
            <person name="Wang G."/>
        </authorList>
    </citation>
    <scope>NUCLEOTIDE SEQUENCE</scope>
    <source>
        <strain evidence="3">KCTC 12899</strain>
    </source>
</reference>
<dbReference type="Pfam" id="PF06114">
    <property type="entry name" value="Peptidase_M78"/>
    <property type="match status" value="1"/>
</dbReference>
<dbReference type="InterPro" id="IPR052345">
    <property type="entry name" value="Rad_response_metalloprotease"/>
</dbReference>
<evidence type="ECO:0000259" key="2">
    <source>
        <dbReference type="PROSITE" id="PS50943"/>
    </source>
</evidence>
<dbReference type="EMBL" id="JAFREP010000001">
    <property type="protein sequence ID" value="MBO1317067.1"/>
    <property type="molecule type" value="Genomic_DNA"/>
</dbReference>
<evidence type="ECO:0000313" key="3">
    <source>
        <dbReference type="EMBL" id="MBO1317067.1"/>
    </source>
</evidence>
<sequence>MGAKITAVNGQVLEWARKRSNLSLDQVAEKLSKDSQVILSWEEERDHPTYAQLEKIAYSIYKVPLAVFFFPDPPKDKDPKVDFRLIPESEVESFEPDTLFSIRAMQARQESLRELTEGKNPSENLLSRKVKLSKNSNIIKVCKMVRQHLGITLETQSSWPNVTTALKNWRLAIESSGIFVFKRSLKQKSINGFCLTDHNFPIICINNSTSKSRQIFTLFHELGHILSSFNGYTKDDLKYMDHLQQDDYDTELVCNRFAAEFLVPSHEFKFCMKVYDGSEESVKSIANTFNVSREVIFRKLLDHNQIDKNQYQEKREKWNSEWHNRTKGKGGGDYYRTQATYLGDAFLSLCFKKYYSGQINKSTLADHFGIKARNLSKLENIFLGV</sequence>
<keyword evidence="4" id="KW-1185">Reference proteome</keyword>
<proteinExistence type="inferred from homology"/>
<dbReference type="RefSeq" id="WP_207856303.1">
    <property type="nucleotide sequence ID" value="NZ_JAFREP010000001.1"/>
</dbReference>
<dbReference type="InterPro" id="IPR010982">
    <property type="entry name" value="Lambda_DNA-bd_dom_sf"/>
</dbReference>
<dbReference type="Proteomes" id="UP000664417">
    <property type="component" value="Unassembled WGS sequence"/>
</dbReference>
<dbReference type="Gene3D" id="1.10.10.2910">
    <property type="match status" value="1"/>
</dbReference>
<dbReference type="SUPFAM" id="SSF47413">
    <property type="entry name" value="lambda repressor-like DNA-binding domains"/>
    <property type="match status" value="1"/>
</dbReference>
<organism evidence="3 4">
    <name type="scientific">Acanthopleuribacter pedis</name>
    <dbReference type="NCBI Taxonomy" id="442870"/>
    <lineage>
        <taxon>Bacteria</taxon>
        <taxon>Pseudomonadati</taxon>
        <taxon>Acidobacteriota</taxon>
        <taxon>Holophagae</taxon>
        <taxon>Acanthopleuribacterales</taxon>
        <taxon>Acanthopleuribacteraceae</taxon>
        <taxon>Acanthopleuribacter</taxon>
    </lineage>
</organism>
<comment type="caution">
    <text evidence="3">The sequence shown here is derived from an EMBL/GenBank/DDBJ whole genome shotgun (WGS) entry which is preliminary data.</text>
</comment>
<name>A0A8J7Q2J8_9BACT</name>
<dbReference type="PROSITE" id="PS50943">
    <property type="entry name" value="HTH_CROC1"/>
    <property type="match status" value="1"/>
</dbReference>
<dbReference type="AlphaFoldDB" id="A0A8J7Q2J8"/>
<evidence type="ECO:0000313" key="4">
    <source>
        <dbReference type="Proteomes" id="UP000664417"/>
    </source>
</evidence>
<evidence type="ECO:0000256" key="1">
    <source>
        <dbReference type="ARBA" id="ARBA00007227"/>
    </source>
</evidence>